<dbReference type="RefSeq" id="WP_239581457.1">
    <property type="nucleotide sequence ID" value="NZ_JAFBDK010000005.1"/>
</dbReference>
<dbReference type="Gene3D" id="3.30.460.40">
    <property type="match status" value="1"/>
</dbReference>
<evidence type="ECO:0000313" key="2">
    <source>
        <dbReference type="Proteomes" id="UP001597561"/>
    </source>
</evidence>
<organism evidence="1 2">
    <name type="scientific">Jeotgalibacillus terrae</name>
    <dbReference type="NCBI Taxonomy" id="587735"/>
    <lineage>
        <taxon>Bacteria</taxon>
        <taxon>Bacillati</taxon>
        <taxon>Bacillota</taxon>
        <taxon>Bacilli</taxon>
        <taxon>Bacillales</taxon>
        <taxon>Caryophanaceae</taxon>
        <taxon>Jeotgalibacillus</taxon>
    </lineage>
</organism>
<dbReference type="SUPFAM" id="SSF81301">
    <property type="entry name" value="Nucleotidyltransferase"/>
    <property type="match status" value="1"/>
</dbReference>
<accession>A0ABW5ZGX4</accession>
<proteinExistence type="predicted"/>
<dbReference type="Proteomes" id="UP001597561">
    <property type="component" value="Unassembled WGS sequence"/>
</dbReference>
<evidence type="ECO:0000313" key="1">
    <source>
        <dbReference type="EMBL" id="MFD2912254.1"/>
    </source>
</evidence>
<dbReference type="EMBL" id="JBHUPG010000019">
    <property type="protein sequence ID" value="MFD2912254.1"/>
    <property type="molecule type" value="Genomic_DNA"/>
</dbReference>
<dbReference type="InterPro" id="IPR019646">
    <property type="entry name" value="Aminoglyc_AdlTrfase"/>
</dbReference>
<dbReference type="Pfam" id="PF10706">
    <property type="entry name" value="Aminoglyc_resit"/>
    <property type="match status" value="1"/>
</dbReference>
<comment type="caution">
    <text evidence="1">The sequence shown here is derived from an EMBL/GenBank/DDBJ whole genome shotgun (WGS) entry which is preliminary data.</text>
</comment>
<protein>
    <submittedName>
        <fullName evidence="1">Nucleotidyltransferase domain-containing protein</fullName>
    </submittedName>
</protein>
<dbReference type="InterPro" id="IPR043519">
    <property type="entry name" value="NT_sf"/>
</dbReference>
<name>A0ABW5ZGX4_9BACL</name>
<gene>
    <name evidence="1" type="ORF">ACFS5P_10250</name>
</gene>
<sequence>MQTDHWKSSSVNEIQILFQGAHIQWWIAGGWALDLYLGCQTREHSDIDVVILRDDHLTLHDYLRRDWELFKAHKGELIPWKHGESLPEKFDNIWVKKSGELFWSFQVMILDTEDHQWIYKRHRQIRRSLQDIGLESADGVPYLKPDIQLLYKGGSSVIREKDLIDFERVCSLMDVESCKWLKNALLVQFPEGHQWVDRLDERMRKGST</sequence>
<keyword evidence="2" id="KW-1185">Reference proteome</keyword>
<reference evidence="2" key="1">
    <citation type="journal article" date="2019" name="Int. J. Syst. Evol. Microbiol.">
        <title>The Global Catalogue of Microorganisms (GCM) 10K type strain sequencing project: providing services to taxonomists for standard genome sequencing and annotation.</title>
        <authorList>
            <consortium name="The Broad Institute Genomics Platform"/>
            <consortium name="The Broad Institute Genome Sequencing Center for Infectious Disease"/>
            <person name="Wu L."/>
            <person name="Ma J."/>
        </authorList>
    </citation>
    <scope>NUCLEOTIDE SEQUENCE [LARGE SCALE GENOMIC DNA]</scope>
    <source>
        <strain evidence="2">KCTC 13528</strain>
    </source>
</reference>